<evidence type="ECO:0000313" key="2">
    <source>
        <dbReference type="EMBL" id="SIR44116.1"/>
    </source>
</evidence>
<feature type="transmembrane region" description="Helical" evidence="1">
    <location>
        <begin position="74"/>
        <end position="94"/>
    </location>
</feature>
<proteinExistence type="predicted"/>
<feature type="transmembrane region" description="Helical" evidence="1">
    <location>
        <begin position="166"/>
        <end position="183"/>
    </location>
</feature>
<sequence length="423" mass="49192">MILIALGILLILLFLVNQKLFPIGLVLFFLLFDMFDGFYKDDQIFAAIRYIIPLSLMLVYLFAHGGLRKSDSIFLVLITYLGLLMIYIPGDIILSAKTTLAILIALLMIPIGREIAENRNFLQEFEKYNRYLLILIPLYIIYANIFNVGRSYAESFTTGFLSTSRMYIAPILIFLGVHYIFTNKNRGAMIKLFDIGLILFNIALLIVITRRTSLVMTVGALFVYMLLNRQLIFKMVILVFCLVAALIFSYPLYEAKLAAQLEKRERIQDLETYEEEGRYLETLFIIDYHDKREDPLELMFGVKLWDTFSFGIKYFGRDRPIHSDINMIFYSTGFFGLFLFTLFFVHYFLLGNGKITPENRKAYYPILAMFVMVLIPGRFIGTFTYAPLLMLLLSAIKYYRPVEETETEKEETVQEEKLLEMNA</sequence>
<keyword evidence="1" id="KW-0812">Transmembrane</keyword>
<feature type="transmembrane region" description="Helical" evidence="1">
    <location>
        <begin position="327"/>
        <end position="350"/>
    </location>
</feature>
<feature type="transmembrane region" description="Helical" evidence="1">
    <location>
        <begin position="195"/>
        <end position="225"/>
    </location>
</feature>
<gene>
    <name evidence="2" type="ORF">SAMN05421545_3674</name>
</gene>
<feature type="transmembrane region" description="Helical" evidence="1">
    <location>
        <begin position="100"/>
        <end position="116"/>
    </location>
</feature>
<feature type="transmembrane region" description="Helical" evidence="1">
    <location>
        <begin position="128"/>
        <end position="146"/>
    </location>
</feature>
<dbReference type="AlphaFoldDB" id="A0A1N7AYH4"/>
<name>A0A1N7AYH4_9BACT</name>
<dbReference type="Proteomes" id="UP000185924">
    <property type="component" value="Unassembled WGS sequence"/>
</dbReference>
<reference evidence="3" key="1">
    <citation type="submission" date="2017-01" db="EMBL/GenBank/DDBJ databases">
        <authorList>
            <person name="Varghese N."/>
            <person name="Submissions S."/>
        </authorList>
    </citation>
    <scope>NUCLEOTIDE SEQUENCE [LARGE SCALE GENOMIC DNA]</scope>
    <source>
        <strain evidence="3">DM9</strain>
    </source>
</reference>
<dbReference type="EMBL" id="FTNM01000006">
    <property type="protein sequence ID" value="SIR44116.1"/>
    <property type="molecule type" value="Genomic_DNA"/>
</dbReference>
<keyword evidence="1" id="KW-1133">Transmembrane helix</keyword>
<evidence type="ECO:0000256" key="1">
    <source>
        <dbReference type="SAM" id="Phobius"/>
    </source>
</evidence>
<feature type="transmembrane region" description="Helical" evidence="1">
    <location>
        <begin position="231"/>
        <end position="253"/>
    </location>
</feature>
<accession>A0A1N7AYH4</accession>
<keyword evidence="3" id="KW-1185">Reference proteome</keyword>
<feature type="transmembrane region" description="Helical" evidence="1">
    <location>
        <begin position="44"/>
        <end position="62"/>
    </location>
</feature>
<dbReference type="STRING" id="1077936.SAMN05421545_3674"/>
<protein>
    <recommendedName>
        <fullName evidence="4">O-Antigen ligase</fullName>
    </recommendedName>
</protein>
<evidence type="ECO:0008006" key="4">
    <source>
        <dbReference type="Google" id="ProtNLM"/>
    </source>
</evidence>
<keyword evidence="1" id="KW-0472">Membrane</keyword>
<evidence type="ECO:0000313" key="3">
    <source>
        <dbReference type="Proteomes" id="UP000185924"/>
    </source>
</evidence>
<organism evidence="2 3">
    <name type="scientific">Pontibacter lucknowensis</name>
    <dbReference type="NCBI Taxonomy" id="1077936"/>
    <lineage>
        <taxon>Bacteria</taxon>
        <taxon>Pseudomonadati</taxon>
        <taxon>Bacteroidota</taxon>
        <taxon>Cytophagia</taxon>
        <taxon>Cytophagales</taxon>
        <taxon>Hymenobacteraceae</taxon>
        <taxon>Pontibacter</taxon>
    </lineage>
</organism>
<feature type="transmembrane region" description="Helical" evidence="1">
    <location>
        <begin position="362"/>
        <end position="393"/>
    </location>
</feature>